<evidence type="ECO:0000259" key="2">
    <source>
        <dbReference type="Pfam" id="PF02655"/>
    </source>
</evidence>
<dbReference type="InterPro" id="IPR003806">
    <property type="entry name" value="ATP-grasp_PylC-type"/>
</dbReference>
<reference evidence="3 4" key="1">
    <citation type="submission" date="2019-04" db="EMBL/GenBank/DDBJ databases">
        <title>Friends and foes A comparative genomics studyof 23 Aspergillus species from section Flavi.</title>
        <authorList>
            <consortium name="DOE Joint Genome Institute"/>
            <person name="Kjaerbolling I."/>
            <person name="Vesth T."/>
            <person name="Frisvad J.C."/>
            <person name="Nybo J.L."/>
            <person name="Theobald S."/>
            <person name="Kildgaard S."/>
            <person name="Isbrandt T."/>
            <person name="Kuo A."/>
            <person name="Sato A."/>
            <person name="Lyhne E.K."/>
            <person name="Kogle M.E."/>
            <person name="Wiebenga A."/>
            <person name="Kun R.S."/>
            <person name="Lubbers R.J."/>
            <person name="Makela M.R."/>
            <person name="Barry K."/>
            <person name="Chovatia M."/>
            <person name="Clum A."/>
            <person name="Daum C."/>
            <person name="Haridas S."/>
            <person name="He G."/>
            <person name="LaButti K."/>
            <person name="Lipzen A."/>
            <person name="Mondo S."/>
            <person name="Riley R."/>
            <person name="Salamov A."/>
            <person name="Simmons B.A."/>
            <person name="Magnuson J.K."/>
            <person name="Henrissat B."/>
            <person name="Mortensen U.H."/>
            <person name="Larsen T.O."/>
            <person name="Devries R.P."/>
            <person name="Grigoriev I.V."/>
            <person name="Machida M."/>
            <person name="Baker S.E."/>
            <person name="Andersen M.R."/>
        </authorList>
    </citation>
    <scope>NUCLEOTIDE SEQUENCE [LARGE SCALE GENOMIC DNA]</scope>
    <source>
        <strain evidence="3 4">IBT 29228</strain>
    </source>
</reference>
<accession>A0A5N7B2T2</accession>
<sequence length="442" mass="51252">MPRNKKKPKTPSDDAHSQQEKKPLRDVQPLPNVLLTNGRFPVALDLARQLTLAGCHVYCVDPMQYHICRFSRVVKASKVVPAPRSDPNGYVKGVVEAIHMWDIQLVIPIHEEEFCLAYAEEPEIQEKLFAPSWELLLRLHSKWEFSNMMQRFQLDVPNTHLCSCICDIENLDRSREWAIKPVFGRANTNVYHLRPGEPIPNIYITSKDQYIAQEWIYGTRYCSYSVFQHGSLQAHGTYPVLETIDGSSCVYFEACNHPKIKEYVERLAAQLFPLHGQIGLDFIETENRLVAIDCNPRATSGIHLWSKTPFLACTMIGRAEGVSIGPPHTLLGYEVQKEVLPGMLMWEHKNVTLKRYLRHIWRVIKAQDVVWNWLDLMPSLASPFLLTYYYKLCHRHKLTLPELFQWDLIWEPSDEQLNRLRSSQRRLVEDESEEAQPTHGEI</sequence>
<dbReference type="SUPFAM" id="SSF56059">
    <property type="entry name" value="Glutathione synthetase ATP-binding domain-like"/>
    <property type="match status" value="1"/>
</dbReference>
<organism evidence="3 4">
    <name type="scientific">Aspergillus bertholletiae</name>
    <dbReference type="NCBI Taxonomy" id="1226010"/>
    <lineage>
        <taxon>Eukaryota</taxon>
        <taxon>Fungi</taxon>
        <taxon>Dikarya</taxon>
        <taxon>Ascomycota</taxon>
        <taxon>Pezizomycotina</taxon>
        <taxon>Eurotiomycetes</taxon>
        <taxon>Eurotiomycetidae</taxon>
        <taxon>Eurotiales</taxon>
        <taxon>Aspergillaceae</taxon>
        <taxon>Aspergillus</taxon>
        <taxon>Aspergillus subgen. Circumdati</taxon>
    </lineage>
</organism>
<dbReference type="Gene3D" id="3.30.470.20">
    <property type="entry name" value="ATP-grasp fold, B domain"/>
    <property type="match status" value="1"/>
</dbReference>
<evidence type="ECO:0000256" key="1">
    <source>
        <dbReference type="SAM" id="MobiDB-lite"/>
    </source>
</evidence>
<dbReference type="OrthoDB" id="186626at2759"/>
<feature type="compositionally biased region" description="Basic and acidic residues" evidence="1">
    <location>
        <begin position="10"/>
        <end position="25"/>
    </location>
</feature>
<feature type="domain" description="ATP-grasp fold PylC-type" evidence="2">
    <location>
        <begin position="141"/>
        <end position="300"/>
    </location>
</feature>
<gene>
    <name evidence="3" type="ORF">BDV26DRAFT_265667</name>
</gene>
<dbReference type="GO" id="GO:0005524">
    <property type="term" value="F:ATP binding"/>
    <property type="evidence" value="ECO:0007669"/>
    <property type="project" value="InterPro"/>
</dbReference>
<proteinExistence type="predicted"/>
<dbReference type="Proteomes" id="UP000326198">
    <property type="component" value="Unassembled WGS sequence"/>
</dbReference>
<dbReference type="EMBL" id="ML736241">
    <property type="protein sequence ID" value="KAE8376402.1"/>
    <property type="molecule type" value="Genomic_DNA"/>
</dbReference>
<dbReference type="Pfam" id="PF02655">
    <property type="entry name" value="ATP-grasp_3"/>
    <property type="match status" value="1"/>
</dbReference>
<keyword evidence="4" id="KW-1185">Reference proteome</keyword>
<evidence type="ECO:0000313" key="4">
    <source>
        <dbReference type="Proteomes" id="UP000326198"/>
    </source>
</evidence>
<dbReference type="AlphaFoldDB" id="A0A5N7B2T2"/>
<name>A0A5N7B2T2_9EURO</name>
<dbReference type="GO" id="GO:0046872">
    <property type="term" value="F:metal ion binding"/>
    <property type="evidence" value="ECO:0007669"/>
    <property type="project" value="InterPro"/>
</dbReference>
<dbReference type="Gene3D" id="3.40.50.20">
    <property type="match status" value="1"/>
</dbReference>
<feature type="region of interest" description="Disordered" evidence="1">
    <location>
        <begin position="1"/>
        <end position="28"/>
    </location>
</feature>
<evidence type="ECO:0000313" key="3">
    <source>
        <dbReference type="EMBL" id="KAE8376402.1"/>
    </source>
</evidence>
<protein>
    <recommendedName>
        <fullName evidence="2">ATP-grasp fold PylC-type domain-containing protein</fullName>
    </recommendedName>
</protein>